<accession>A0A7S2FJ96</accession>
<evidence type="ECO:0000313" key="3">
    <source>
        <dbReference type="EMBL" id="CAD9397628.1"/>
    </source>
</evidence>
<evidence type="ECO:0000256" key="1">
    <source>
        <dbReference type="SAM" id="MobiDB-lite"/>
    </source>
</evidence>
<feature type="compositionally biased region" description="Low complexity" evidence="1">
    <location>
        <begin position="501"/>
        <end position="523"/>
    </location>
</feature>
<dbReference type="AlphaFoldDB" id="A0A7S2FJ96"/>
<dbReference type="InterPro" id="IPR018490">
    <property type="entry name" value="cNMP-bd_dom_sf"/>
</dbReference>
<organism evidence="3">
    <name type="scientific">Haptolina brevifila</name>
    <dbReference type="NCBI Taxonomy" id="156173"/>
    <lineage>
        <taxon>Eukaryota</taxon>
        <taxon>Haptista</taxon>
        <taxon>Haptophyta</taxon>
        <taxon>Prymnesiophyceae</taxon>
        <taxon>Prymnesiales</taxon>
        <taxon>Prymnesiaceae</taxon>
        <taxon>Haptolina</taxon>
    </lineage>
</organism>
<feature type="compositionally biased region" description="Polar residues" evidence="1">
    <location>
        <begin position="464"/>
        <end position="479"/>
    </location>
</feature>
<feature type="compositionally biased region" description="Polar residues" evidence="1">
    <location>
        <begin position="443"/>
        <end position="453"/>
    </location>
</feature>
<feature type="region of interest" description="Disordered" evidence="1">
    <location>
        <begin position="276"/>
        <end position="523"/>
    </location>
</feature>
<gene>
    <name evidence="3" type="ORF">CBRE1094_LOCUS1879</name>
</gene>
<dbReference type="SMART" id="SM00100">
    <property type="entry name" value="cNMP"/>
    <property type="match status" value="2"/>
</dbReference>
<protein>
    <recommendedName>
        <fullName evidence="2">Cyclic nucleotide-binding domain-containing protein</fullName>
    </recommendedName>
</protein>
<feature type="compositionally biased region" description="Low complexity" evidence="1">
    <location>
        <begin position="402"/>
        <end position="412"/>
    </location>
</feature>
<name>A0A7S2FJ96_9EUKA</name>
<dbReference type="PROSITE" id="PS00889">
    <property type="entry name" value="CNMP_BINDING_2"/>
    <property type="match status" value="1"/>
</dbReference>
<proteinExistence type="predicted"/>
<feature type="compositionally biased region" description="Basic and acidic residues" evidence="1">
    <location>
        <begin position="304"/>
        <end position="327"/>
    </location>
</feature>
<reference evidence="3" key="1">
    <citation type="submission" date="2021-01" db="EMBL/GenBank/DDBJ databases">
        <authorList>
            <person name="Corre E."/>
            <person name="Pelletier E."/>
            <person name="Niang G."/>
            <person name="Scheremetjew M."/>
            <person name="Finn R."/>
            <person name="Kale V."/>
            <person name="Holt S."/>
            <person name="Cochrane G."/>
            <person name="Meng A."/>
            <person name="Brown T."/>
            <person name="Cohen L."/>
        </authorList>
    </citation>
    <scope>NUCLEOTIDE SEQUENCE</scope>
    <source>
        <strain evidence="3">UTEX LB 985</strain>
    </source>
</reference>
<dbReference type="EMBL" id="HBGU01003507">
    <property type="protein sequence ID" value="CAD9397628.1"/>
    <property type="molecule type" value="Transcribed_RNA"/>
</dbReference>
<dbReference type="InterPro" id="IPR050503">
    <property type="entry name" value="cAMP-dep_PK_reg_su-like"/>
</dbReference>
<dbReference type="PANTHER" id="PTHR11635">
    <property type="entry name" value="CAMP-DEPENDENT PROTEIN KINASE REGULATORY CHAIN"/>
    <property type="match status" value="1"/>
</dbReference>
<feature type="compositionally biased region" description="Polar residues" evidence="1">
    <location>
        <begin position="487"/>
        <end position="497"/>
    </location>
</feature>
<dbReference type="GO" id="GO:0005829">
    <property type="term" value="C:cytosol"/>
    <property type="evidence" value="ECO:0007669"/>
    <property type="project" value="TreeGrafter"/>
</dbReference>
<feature type="compositionally biased region" description="Polar residues" evidence="1">
    <location>
        <begin position="422"/>
        <end position="431"/>
    </location>
</feature>
<feature type="compositionally biased region" description="Low complexity" evidence="1">
    <location>
        <begin position="333"/>
        <end position="370"/>
    </location>
</feature>
<dbReference type="Pfam" id="PF00027">
    <property type="entry name" value="cNMP_binding"/>
    <property type="match status" value="2"/>
</dbReference>
<evidence type="ECO:0000259" key="2">
    <source>
        <dbReference type="PROSITE" id="PS50042"/>
    </source>
</evidence>
<dbReference type="InterPro" id="IPR018488">
    <property type="entry name" value="cNMP-bd_CS"/>
</dbReference>
<feature type="domain" description="Cyclic nucleotide-binding" evidence="2">
    <location>
        <begin position="153"/>
        <end position="240"/>
    </location>
</feature>
<dbReference type="InterPro" id="IPR014710">
    <property type="entry name" value="RmlC-like_jellyroll"/>
</dbReference>
<dbReference type="PROSITE" id="PS50042">
    <property type="entry name" value="CNMP_BINDING_3"/>
    <property type="match status" value="2"/>
</dbReference>
<dbReference type="CDD" id="cd00038">
    <property type="entry name" value="CAP_ED"/>
    <property type="match status" value="2"/>
</dbReference>
<dbReference type="Gene3D" id="2.60.120.10">
    <property type="entry name" value="Jelly Rolls"/>
    <property type="match status" value="2"/>
</dbReference>
<sequence>MKIKIPPPQKNSGALIEYMKGLHLFSSLSKEHLTQLARASVVTDYPDGEVVCAQGDAALAIYSVRKGHVITSSTASDFRLTMGRSECFGESSLYSDDELRIRQATVAAQGEATIISWQVSSIEALVGFGLQEESFRMFNRKLLQAVKYGNRSLTDGMTSPQINWLVQTLDEQKFDNGRMVVQEGTMDEKLYIVKRGEAAVTSKLGGDVQSLKAGDFFGEQALLPPEALKKRVKRKTCVMACSSPLIVLVLSAEAVKKNSDLEAWRTTLVADIQAQSPEEIQESAETKRDPSSKGVKAKVVEAGASKDKGADKGEAPMKKRANKESAEKPGAAAPTGSGSLLSPSAPAASSAPAAPAAPATSATPSTVAPSKHGAIVSPQGDVVGPKDGASNGVSGGNGGGSSFSPPGMRSPSHVAGSAPSGKGSTPRSSKPITPPLGGLMATRQLSSALSNRAGTAPASMRGSPMSNRGGSMTQSSRTTALGKLSGLPSNRSSSGVRGSTAAPGGTPQKKAAPAGGKSAAKPG</sequence>
<dbReference type="InterPro" id="IPR000595">
    <property type="entry name" value="cNMP-bd_dom"/>
</dbReference>
<dbReference type="GO" id="GO:0005952">
    <property type="term" value="C:cAMP-dependent protein kinase complex"/>
    <property type="evidence" value="ECO:0007669"/>
    <property type="project" value="InterPro"/>
</dbReference>
<feature type="domain" description="Cyclic nucleotide-binding" evidence="2">
    <location>
        <begin position="24"/>
        <end position="127"/>
    </location>
</feature>
<dbReference type="SUPFAM" id="SSF51206">
    <property type="entry name" value="cAMP-binding domain-like"/>
    <property type="match status" value="2"/>
</dbReference>
<dbReference type="PANTHER" id="PTHR11635:SF152">
    <property type="entry name" value="CAMP-DEPENDENT PROTEIN KINASE TYPE I REGULATORY SUBUNIT-RELATED"/>
    <property type="match status" value="1"/>
</dbReference>